<feature type="domain" description="Peptidase S9A N-terminal" evidence="9">
    <location>
        <begin position="26"/>
        <end position="416"/>
    </location>
</feature>
<dbReference type="GeneID" id="54556727"/>
<dbReference type="Pfam" id="PF00326">
    <property type="entry name" value="Peptidase_S9"/>
    <property type="match status" value="1"/>
</dbReference>
<dbReference type="EC" id="3.4.21.26" evidence="3"/>
<feature type="region of interest" description="Disordered" evidence="7">
    <location>
        <begin position="1"/>
        <end position="26"/>
    </location>
</feature>
<evidence type="ECO:0000256" key="7">
    <source>
        <dbReference type="SAM" id="MobiDB-lite"/>
    </source>
</evidence>
<protein>
    <recommendedName>
        <fullName evidence="3">prolyl oligopeptidase</fullName>
        <ecNumber evidence="3">3.4.21.26</ecNumber>
    </recommendedName>
</protein>
<dbReference type="PANTHER" id="PTHR42881:SF2">
    <property type="entry name" value="PROLYL ENDOPEPTIDASE"/>
    <property type="match status" value="1"/>
</dbReference>
<evidence type="ECO:0000313" key="10">
    <source>
        <dbReference type="EMBL" id="KAF2173740.1"/>
    </source>
</evidence>
<evidence type="ECO:0000256" key="5">
    <source>
        <dbReference type="ARBA" id="ARBA00022801"/>
    </source>
</evidence>
<feature type="domain" description="Peptidase S9 prolyl oligopeptidase catalytic" evidence="8">
    <location>
        <begin position="515"/>
        <end position="677"/>
    </location>
</feature>
<reference evidence="10" key="1">
    <citation type="journal article" date="2020" name="Stud. Mycol.">
        <title>101 Dothideomycetes genomes: a test case for predicting lifestyles and emergence of pathogens.</title>
        <authorList>
            <person name="Haridas S."/>
            <person name="Albert R."/>
            <person name="Binder M."/>
            <person name="Bloem J."/>
            <person name="Labutti K."/>
            <person name="Salamov A."/>
            <person name="Andreopoulos B."/>
            <person name="Baker S."/>
            <person name="Barry K."/>
            <person name="Bills G."/>
            <person name="Bluhm B."/>
            <person name="Cannon C."/>
            <person name="Castanera R."/>
            <person name="Culley D."/>
            <person name="Daum C."/>
            <person name="Ezra D."/>
            <person name="Gonzalez J."/>
            <person name="Henrissat B."/>
            <person name="Kuo A."/>
            <person name="Liang C."/>
            <person name="Lipzen A."/>
            <person name="Lutzoni F."/>
            <person name="Magnuson J."/>
            <person name="Mondo S."/>
            <person name="Nolan M."/>
            <person name="Ohm R."/>
            <person name="Pangilinan J."/>
            <person name="Park H.-J."/>
            <person name="Ramirez L."/>
            <person name="Alfaro M."/>
            <person name="Sun H."/>
            <person name="Tritt A."/>
            <person name="Yoshinaga Y."/>
            <person name="Zwiers L.-H."/>
            <person name="Turgeon B."/>
            <person name="Goodwin S."/>
            <person name="Spatafora J."/>
            <person name="Crous P."/>
            <person name="Grigoriev I."/>
        </authorList>
    </citation>
    <scope>NUCLEOTIDE SEQUENCE</scope>
    <source>
        <strain evidence="10">ATCC 36951</strain>
    </source>
</reference>
<sequence>MTLNKTYPQAPRSDTKEPFQSANNGSVEVANPYDWLQNLDSPETKAFVEVQNAAFQDFLPDTDPAILGAKQKLGGILMNTYSDYFVTSAPKFVGDSVFLRILGRGKPFGVTYRWSKHDFLQGSALSGEEVVAEPAVFHDEAWTGNAIISSAFSQGGKYWAYNEAVSGSDWGIIRVRSVDNSSLLPEEIHDSKFNTKPGPAFAWLGDLGFFYQYWLSAQETKDGKRRPQLRFHRLGSPQSADEVVYEDEDHPECTLRALVNESGSVIVLEIFGATATSKIKVAETGSDSKSFSALQWKSLCDDFTSEWEYLGEDHQTKLHVFWTNADNGKIVGANIKQSADLKVVVPSAEDEVLKSAKMLSDGTVLAVRSIDVEDELQTYDVAGQRTGTIETPAKTIVDISYDADKKTLLVMESSFCYAPRLWSAQRTASSSKSSEKPLRLFSTPASTSSNSTIRSKRFFYNSADGTRVPLFVTSDEAVEITAKTPVLLYIYGGFGISLIPHFRPEFLAFIRGFRGILATANIRGGSEYGRKWYEAACKDKRQTLFNDIIGAAKYIRSHVTGLSGSPVILMGESMGALNSCSVMVQQPNLLSGVILNAGAFDILHRKEMGIRGRGAEDIGDPYDPVQFDFIRRWEPMHNLKNGQRYPPVLLTAGNQDDLVSMAHSLKTTAALQHAGQGVTGAGIESQISQPHNGRPTRAWNTQTITDSTLQDLVRFFAKKLIYFVPILDTTDLDDITTVVSHKRPLALCASLVASMFVPGGASVRPMLIPRVGEFLEKLEGPTEADDDTVWMQLQAYAILYAYRPSTDVSNPSLENDSDRRLNHWRLKSAIEDFAMRLILHRALDEVKLQVREGTENISEGYAFRKATYWLWLFTMSHHFALVTETPPTIRQDNSIKSACSLLSHVSKPPRVTRMLAEVDLCMLWNLADLSLPGLAEWWCAPPEDLDPEEATRVLDDADAALDVWSRRWGLHGETDATYPGLDTNNGAVDYHFRATRFWLRTFATRIVHHQHQWNSNPTLNVNLTLKSAEAAESCCRFLSDIPPLTRDSARYMSDFGWALLAFCGIYIIRIYELFGRTLPVLEQYMTTVEACAKLLIEMAVGSSQMPRIYGERVLHRFNAVMQQHDSVDTDVGSQAGDGHVDLQWVDDVFQQASALTG</sequence>
<dbReference type="InterPro" id="IPR029058">
    <property type="entry name" value="AB_hydrolase_fold"/>
</dbReference>
<gene>
    <name evidence="10" type="ORF">M409DRAFT_16014</name>
</gene>
<dbReference type="InterPro" id="IPR023302">
    <property type="entry name" value="Pept_S9A_N"/>
</dbReference>
<evidence type="ECO:0000256" key="6">
    <source>
        <dbReference type="ARBA" id="ARBA00022825"/>
    </source>
</evidence>
<dbReference type="PANTHER" id="PTHR42881">
    <property type="entry name" value="PROLYL ENDOPEPTIDASE"/>
    <property type="match status" value="1"/>
</dbReference>
<keyword evidence="5" id="KW-0378">Hydrolase</keyword>
<evidence type="ECO:0000256" key="3">
    <source>
        <dbReference type="ARBA" id="ARBA00011897"/>
    </source>
</evidence>
<dbReference type="InterPro" id="IPR001375">
    <property type="entry name" value="Peptidase_S9_cat"/>
</dbReference>
<dbReference type="GO" id="GO:0070012">
    <property type="term" value="F:oligopeptidase activity"/>
    <property type="evidence" value="ECO:0007669"/>
    <property type="project" value="TreeGrafter"/>
</dbReference>
<dbReference type="GO" id="GO:0004252">
    <property type="term" value="F:serine-type endopeptidase activity"/>
    <property type="evidence" value="ECO:0007669"/>
    <property type="project" value="UniProtKB-EC"/>
</dbReference>
<keyword evidence="6" id="KW-0720">Serine protease</keyword>
<evidence type="ECO:0000259" key="8">
    <source>
        <dbReference type="Pfam" id="PF00326"/>
    </source>
</evidence>
<dbReference type="SUPFAM" id="SSF50993">
    <property type="entry name" value="Peptidase/esterase 'gauge' domain"/>
    <property type="match status" value="1"/>
</dbReference>
<name>A0A6A6D5U6_ZASCE</name>
<dbReference type="GO" id="GO:0005829">
    <property type="term" value="C:cytosol"/>
    <property type="evidence" value="ECO:0007669"/>
    <property type="project" value="TreeGrafter"/>
</dbReference>
<evidence type="ECO:0000256" key="2">
    <source>
        <dbReference type="ARBA" id="ARBA00005228"/>
    </source>
</evidence>
<dbReference type="Gene3D" id="3.40.50.1820">
    <property type="entry name" value="alpha/beta hydrolase"/>
    <property type="match status" value="1"/>
</dbReference>
<evidence type="ECO:0000313" key="11">
    <source>
        <dbReference type="Proteomes" id="UP000799537"/>
    </source>
</evidence>
<proteinExistence type="inferred from homology"/>
<comment type="similarity">
    <text evidence="2">Belongs to the peptidase S9A family.</text>
</comment>
<dbReference type="RefSeq" id="XP_033674629.1">
    <property type="nucleotide sequence ID" value="XM_033803455.1"/>
</dbReference>
<dbReference type="Gene3D" id="2.130.10.120">
    <property type="entry name" value="Prolyl oligopeptidase, N-terminal domain"/>
    <property type="match status" value="1"/>
</dbReference>
<dbReference type="PRINTS" id="PR00862">
    <property type="entry name" value="PROLIGOPTASE"/>
</dbReference>
<accession>A0A6A6D5U6</accession>
<evidence type="ECO:0000259" key="9">
    <source>
        <dbReference type="Pfam" id="PF02897"/>
    </source>
</evidence>
<dbReference type="AlphaFoldDB" id="A0A6A6D5U6"/>
<evidence type="ECO:0000256" key="1">
    <source>
        <dbReference type="ARBA" id="ARBA00001070"/>
    </source>
</evidence>
<keyword evidence="11" id="KW-1185">Reference proteome</keyword>
<dbReference type="GO" id="GO:0006508">
    <property type="term" value="P:proteolysis"/>
    <property type="evidence" value="ECO:0007669"/>
    <property type="project" value="UniProtKB-KW"/>
</dbReference>
<dbReference type="OrthoDB" id="39175at2759"/>
<dbReference type="Proteomes" id="UP000799537">
    <property type="component" value="Unassembled WGS sequence"/>
</dbReference>
<keyword evidence="4" id="KW-0645">Protease</keyword>
<dbReference type="EMBL" id="ML993579">
    <property type="protein sequence ID" value="KAF2173740.1"/>
    <property type="molecule type" value="Genomic_DNA"/>
</dbReference>
<organism evidence="10 11">
    <name type="scientific">Zasmidium cellare ATCC 36951</name>
    <dbReference type="NCBI Taxonomy" id="1080233"/>
    <lineage>
        <taxon>Eukaryota</taxon>
        <taxon>Fungi</taxon>
        <taxon>Dikarya</taxon>
        <taxon>Ascomycota</taxon>
        <taxon>Pezizomycotina</taxon>
        <taxon>Dothideomycetes</taxon>
        <taxon>Dothideomycetidae</taxon>
        <taxon>Mycosphaerellales</taxon>
        <taxon>Mycosphaerellaceae</taxon>
        <taxon>Zasmidium</taxon>
    </lineage>
</organism>
<dbReference type="Pfam" id="PF02897">
    <property type="entry name" value="Peptidase_S9_N"/>
    <property type="match status" value="1"/>
</dbReference>
<dbReference type="InterPro" id="IPR051167">
    <property type="entry name" value="Prolyl_oligopep/macrocyclase"/>
</dbReference>
<dbReference type="SUPFAM" id="SSF53474">
    <property type="entry name" value="alpha/beta-Hydrolases"/>
    <property type="match status" value="1"/>
</dbReference>
<evidence type="ECO:0000256" key="4">
    <source>
        <dbReference type="ARBA" id="ARBA00022670"/>
    </source>
</evidence>
<comment type="catalytic activity">
    <reaction evidence="1">
        <text>Hydrolysis of Pro-|-Xaa &gt;&gt; Ala-|-Xaa in oligopeptides.</text>
        <dbReference type="EC" id="3.4.21.26"/>
    </reaction>
</comment>
<dbReference type="InterPro" id="IPR002470">
    <property type="entry name" value="Peptidase_S9A"/>
</dbReference>